<dbReference type="GO" id="GO:0003700">
    <property type="term" value="F:DNA-binding transcription factor activity"/>
    <property type="evidence" value="ECO:0007669"/>
    <property type="project" value="TreeGrafter"/>
</dbReference>
<organism evidence="6 7">
    <name type="scientific">Aeromicrobium flavum</name>
    <dbReference type="NCBI Taxonomy" id="416568"/>
    <lineage>
        <taxon>Bacteria</taxon>
        <taxon>Bacillati</taxon>
        <taxon>Actinomycetota</taxon>
        <taxon>Actinomycetes</taxon>
        <taxon>Propionibacteriales</taxon>
        <taxon>Nocardioidaceae</taxon>
        <taxon>Aeromicrobium</taxon>
    </lineage>
</organism>
<accession>A0A512HQH6</accession>
<feature type="DNA-binding region" description="H-T-H motif" evidence="4">
    <location>
        <begin position="29"/>
        <end position="48"/>
    </location>
</feature>
<feature type="domain" description="HTH tetR-type" evidence="5">
    <location>
        <begin position="6"/>
        <end position="66"/>
    </location>
</feature>
<evidence type="ECO:0000256" key="2">
    <source>
        <dbReference type="ARBA" id="ARBA00023125"/>
    </source>
</evidence>
<dbReference type="InterPro" id="IPR050109">
    <property type="entry name" value="HTH-type_TetR-like_transc_reg"/>
</dbReference>
<dbReference type="InterPro" id="IPR001647">
    <property type="entry name" value="HTH_TetR"/>
</dbReference>
<dbReference type="OrthoDB" id="9805134at2"/>
<dbReference type="PANTHER" id="PTHR30055">
    <property type="entry name" value="HTH-TYPE TRANSCRIPTIONAL REGULATOR RUTR"/>
    <property type="match status" value="1"/>
</dbReference>
<evidence type="ECO:0000313" key="7">
    <source>
        <dbReference type="Proteomes" id="UP000321769"/>
    </source>
</evidence>
<dbReference type="PANTHER" id="PTHR30055:SF234">
    <property type="entry name" value="HTH-TYPE TRANSCRIPTIONAL REGULATOR BETI"/>
    <property type="match status" value="1"/>
</dbReference>
<protein>
    <submittedName>
        <fullName evidence="6">Putative transcriptional regulator, TetR family protein</fullName>
    </submittedName>
</protein>
<dbReference type="Gene3D" id="1.10.357.10">
    <property type="entry name" value="Tetracycline Repressor, domain 2"/>
    <property type="match status" value="1"/>
</dbReference>
<dbReference type="RefSeq" id="WP_146825078.1">
    <property type="nucleotide sequence ID" value="NZ_BAAAYQ010000001.1"/>
</dbReference>
<gene>
    <name evidence="6" type="ORF">AFL01nite_00380</name>
</gene>
<dbReference type="SUPFAM" id="SSF46689">
    <property type="entry name" value="Homeodomain-like"/>
    <property type="match status" value="1"/>
</dbReference>
<keyword evidence="3" id="KW-0804">Transcription</keyword>
<dbReference type="EMBL" id="BJZQ01000001">
    <property type="protein sequence ID" value="GEO87711.1"/>
    <property type="molecule type" value="Genomic_DNA"/>
</dbReference>
<dbReference type="PROSITE" id="PS50977">
    <property type="entry name" value="HTH_TETR_2"/>
    <property type="match status" value="1"/>
</dbReference>
<dbReference type="InterPro" id="IPR009057">
    <property type="entry name" value="Homeodomain-like_sf"/>
</dbReference>
<sequence>MARTAQHTTDSLLDAAVALFASGGPGVVTMSGVAREAGAPSGSVYHRFPDRASLLAAMWIRTAARFGDGLAEVLGDEPDAADVIKAAVWCVEWCREHLAEAAVLHAGRSAFMPDAWPPDLIQHEEAAEKARRDATARLARSIAVSSEADADEIAFVLLDLPLAVVRPYLQAGRPPTAGARDLVRRIAGRTLGNPRPRTRTGRG</sequence>
<dbReference type="PRINTS" id="PR00455">
    <property type="entry name" value="HTHTETR"/>
</dbReference>
<evidence type="ECO:0000256" key="4">
    <source>
        <dbReference type="PROSITE-ProRule" id="PRU00335"/>
    </source>
</evidence>
<reference evidence="6 7" key="1">
    <citation type="submission" date="2019-07" db="EMBL/GenBank/DDBJ databases">
        <title>Whole genome shotgun sequence of Aeromicrobium flavum NBRC 107625.</title>
        <authorList>
            <person name="Hosoyama A."/>
            <person name="Uohara A."/>
            <person name="Ohji S."/>
            <person name="Ichikawa N."/>
        </authorList>
    </citation>
    <scope>NUCLEOTIDE SEQUENCE [LARGE SCALE GENOMIC DNA]</scope>
    <source>
        <strain evidence="6 7">NBRC 107625</strain>
    </source>
</reference>
<evidence type="ECO:0000313" key="6">
    <source>
        <dbReference type="EMBL" id="GEO87711.1"/>
    </source>
</evidence>
<evidence type="ECO:0000256" key="1">
    <source>
        <dbReference type="ARBA" id="ARBA00023015"/>
    </source>
</evidence>
<dbReference type="Proteomes" id="UP000321769">
    <property type="component" value="Unassembled WGS sequence"/>
</dbReference>
<dbReference type="GO" id="GO:0000976">
    <property type="term" value="F:transcription cis-regulatory region binding"/>
    <property type="evidence" value="ECO:0007669"/>
    <property type="project" value="TreeGrafter"/>
</dbReference>
<evidence type="ECO:0000259" key="5">
    <source>
        <dbReference type="PROSITE" id="PS50977"/>
    </source>
</evidence>
<keyword evidence="7" id="KW-1185">Reference proteome</keyword>
<name>A0A512HQH6_9ACTN</name>
<proteinExistence type="predicted"/>
<dbReference type="Pfam" id="PF00440">
    <property type="entry name" value="TetR_N"/>
    <property type="match status" value="1"/>
</dbReference>
<keyword evidence="1" id="KW-0805">Transcription regulation</keyword>
<dbReference type="AlphaFoldDB" id="A0A512HQH6"/>
<evidence type="ECO:0000256" key="3">
    <source>
        <dbReference type="ARBA" id="ARBA00023163"/>
    </source>
</evidence>
<keyword evidence="2 4" id="KW-0238">DNA-binding</keyword>
<comment type="caution">
    <text evidence="6">The sequence shown here is derived from an EMBL/GenBank/DDBJ whole genome shotgun (WGS) entry which is preliminary data.</text>
</comment>